<sequence length="62" mass="6722">MNPATYVGKRELPVGLWAKFSDRDALRTIVEGYVGHVAVSDRQVVAGIAELNVAVKLLALRS</sequence>
<keyword evidence="2" id="KW-1185">Reference proteome</keyword>
<proteinExistence type="predicted"/>
<protein>
    <submittedName>
        <fullName evidence="1">Uncharacterized protein</fullName>
    </submittedName>
</protein>
<organism evidence="1 2">
    <name type="scientific">Rhodotorula paludigena</name>
    <dbReference type="NCBI Taxonomy" id="86838"/>
    <lineage>
        <taxon>Eukaryota</taxon>
        <taxon>Fungi</taxon>
        <taxon>Dikarya</taxon>
        <taxon>Basidiomycota</taxon>
        <taxon>Pucciniomycotina</taxon>
        <taxon>Microbotryomycetes</taxon>
        <taxon>Sporidiobolales</taxon>
        <taxon>Sporidiobolaceae</taxon>
        <taxon>Rhodotorula</taxon>
    </lineage>
</organism>
<dbReference type="EMBL" id="BQKY01000014">
    <property type="protein sequence ID" value="GJN93581.1"/>
    <property type="molecule type" value="Genomic_DNA"/>
</dbReference>
<dbReference type="Proteomes" id="UP001342314">
    <property type="component" value="Unassembled WGS sequence"/>
</dbReference>
<gene>
    <name evidence="1" type="ORF">Rhopal_006638-T1</name>
</gene>
<name>A0AAV5GVQ7_9BASI</name>
<evidence type="ECO:0000313" key="2">
    <source>
        <dbReference type="Proteomes" id="UP001342314"/>
    </source>
</evidence>
<evidence type="ECO:0000313" key="1">
    <source>
        <dbReference type="EMBL" id="GJN93581.1"/>
    </source>
</evidence>
<comment type="caution">
    <text evidence="1">The sequence shown here is derived from an EMBL/GenBank/DDBJ whole genome shotgun (WGS) entry which is preliminary data.</text>
</comment>
<accession>A0AAV5GVQ7</accession>
<reference evidence="1 2" key="1">
    <citation type="submission" date="2021-12" db="EMBL/GenBank/DDBJ databases">
        <title>High titer production of polyol ester of fatty acids by Rhodotorula paludigena BS15 towards product separation-free biomass refinery.</title>
        <authorList>
            <person name="Mano J."/>
            <person name="Ono H."/>
            <person name="Tanaka T."/>
            <person name="Naito K."/>
            <person name="Sushida H."/>
            <person name="Ike M."/>
            <person name="Tokuyasu K."/>
            <person name="Kitaoka M."/>
        </authorList>
    </citation>
    <scope>NUCLEOTIDE SEQUENCE [LARGE SCALE GENOMIC DNA]</scope>
    <source>
        <strain evidence="1 2">BS15</strain>
    </source>
</reference>
<dbReference type="AlphaFoldDB" id="A0AAV5GVQ7"/>